<accession>A0A078RCK8</accession>
<organism evidence="1 2">
    <name type="scientific">Phocaeicola vulgatus str. 3775 SL</name>
    <name type="common">B</name>
    <name type="synonym">iv</name>
    <dbReference type="NCBI Taxonomy" id="1339350"/>
    <lineage>
        <taxon>Bacteria</taxon>
        <taxon>Pseudomonadati</taxon>
        <taxon>Bacteroidota</taxon>
        <taxon>Bacteroidia</taxon>
        <taxon>Bacteroidales</taxon>
        <taxon>Bacteroidaceae</taxon>
        <taxon>Phocaeicola</taxon>
    </lineage>
</organism>
<gene>
    <name evidence="1" type="ORF">M097_0243</name>
</gene>
<reference evidence="1 2" key="1">
    <citation type="submission" date="2014-04" db="EMBL/GenBank/DDBJ databases">
        <authorList>
            <person name="Sears C."/>
            <person name="Carroll K."/>
            <person name="Sack B.R."/>
            <person name="Qadri F."/>
            <person name="Myers L.L."/>
            <person name="Chung G.-T."/>
            <person name="Escheverria P."/>
            <person name="Fraser C.M."/>
            <person name="Sadzewicz L."/>
            <person name="Shefchek K.A."/>
            <person name="Tallon L."/>
            <person name="Das S.P."/>
            <person name="Daugherty S."/>
            <person name="Mongodin E.F."/>
        </authorList>
    </citation>
    <scope>NUCLEOTIDE SEQUENCE [LARGE SCALE GENOMIC DNA]</scope>
    <source>
        <strain evidence="2">3775 SL(B) 10 (iv)</strain>
    </source>
</reference>
<dbReference type="PATRIC" id="fig|1339350.3.peg.231"/>
<dbReference type="EMBL" id="JNHI01000002">
    <property type="protein sequence ID" value="KDS33085.1"/>
    <property type="molecule type" value="Genomic_DNA"/>
</dbReference>
<evidence type="ECO:0000313" key="2">
    <source>
        <dbReference type="Proteomes" id="UP000028134"/>
    </source>
</evidence>
<sequence length="228" mass="27347">MFKENRKLVDSWTFDWLNQRTGQQLIRMKFYECSGLLATSKYVIEFENKCGFVFHSENYASVSDSLLMDYFFEIHMASIMDKYILGEDEDFCFDRIKKADFEVMNSLYWSEFNEAYPNQLELKYPNGNGWNFNPRTKDYFAFFHGEYDCEKRQHDIIKALNITAWEQNGTHFINLKISNKSAFLESENGKRIYEFENPDHILFLAEHSYYLKQRTPINGYSLLQSYYK</sequence>
<dbReference type="AlphaFoldDB" id="A0A078RCK8"/>
<proteinExistence type="predicted"/>
<comment type="caution">
    <text evidence="1">The sequence shown here is derived from an EMBL/GenBank/DDBJ whole genome shotgun (WGS) entry which is preliminary data.</text>
</comment>
<name>A0A078RCK8_PHOVU</name>
<protein>
    <submittedName>
        <fullName evidence="1">Uncharacterized protein</fullName>
    </submittedName>
</protein>
<dbReference type="Proteomes" id="UP000028134">
    <property type="component" value="Unassembled WGS sequence"/>
</dbReference>
<dbReference type="RefSeq" id="WP_032944121.1">
    <property type="nucleotide sequence ID" value="NZ_JNHI01000002.1"/>
</dbReference>
<evidence type="ECO:0000313" key="1">
    <source>
        <dbReference type="EMBL" id="KDS33085.1"/>
    </source>
</evidence>